<gene>
    <name evidence="2" type="ORF">GCM10010911_66910</name>
</gene>
<reference evidence="2" key="1">
    <citation type="journal article" date="2014" name="Int. J. Syst. Evol. Microbiol.">
        <title>Complete genome sequence of Corynebacterium casei LMG S-19264T (=DSM 44701T), isolated from a smear-ripened cheese.</title>
        <authorList>
            <consortium name="US DOE Joint Genome Institute (JGI-PGF)"/>
            <person name="Walter F."/>
            <person name="Albersmeier A."/>
            <person name="Kalinowski J."/>
            <person name="Ruckert C."/>
        </authorList>
    </citation>
    <scope>NUCLEOTIDE SEQUENCE</scope>
    <source>
        <strain evidence="2">CGMCC 1.15178</strain>
    </source>
</reference>
<proteinExistence type="predicted"/>
<evidence type="ECO:0000313" key="2">
    <source>
        <dbReference type="EMBL" id="GGD98694.1"/>
    </source>
</evidence>
<keyword evidence="3" id="KW-1185">Reference proteome</keyword>
<dbReference type="PANTHER" id="PTHR43465:SF2">
    <property type="entry name" value="DUF1680 DOMAIN PROTEIN (AFU_ORTHOLOGUE AFUA_1G08910)"/>
    <property type="match status" value="1"/>
</dbReference>
<dbReference type="Proteomes" id="UP000612456">
    <property type="component" value="Unassembled WGS sequence"/>
</dbReference>
<evidence type="ECO:0000259" key="1">
    <source>
        <dbReference type="Pfam" id="PF20736"/>
    </source>
</evidence>
<dbReference type="PANTHER" id="PTHR43465">
    <property type="entry name" value="DUF1680 DOMAIN PROTEIN (AFU_ORTHOLOGUE AFUA_1G08910)"/>
    <property type="match status" value="1"/>
</dbReference>
<feature type="domain" description="Non-reducing end beta-L-arabinofuranosidase-like GH127 middle" evidence="1">
    <location>
        <begin position="371"/>
        <end position="466"/>
    </location>
</feature>
<dbReference type="RefSeq" id="WP_188999712.1">
    <property type="nucleotide sequence ID" value="NZ_BMHP01000010.1"/>
</dbReference>
<sequence>MKVLPMECVTMKGELAERANANFARLELAEYAPDRLFQPAGYSWPGDFEGRTILAWVLLSRATGKDALFLEEVLEKLPGYYNERGYLGMIHPKGTLDEQQLSGHSWLLRGLCEYYEWKRDSRVYGWIGNIVRGLLLPAAGIYAGYPISPGERRQEGEAIGELTGEKIGAWYVSSDIGCAFIMLDGATHAYSIMPSPELKELIEEMIARFTDIDFIGVSMQTHATLSALRGMLRFYSFHPQEDLLQEINRIYQLYRQTAMTDNYENFNWFGRPDWTESCAVIDSFMVSFELWRITDDPGCLGDAEHILLNGMGYGQRPGGGFGCNVCASGGHHELKPHPDLYEAYWCCSMRGGEGLARAVEYAFLQDSETIRLPFYHKATVKTSWDDESIAFTVETSYPIEGETAIKIESSTLKQARKFQLYIPAWVDPSDVKLSLNGEAVPSEVADGFASCEGLFREGDVIRLSFPVGLRREQAMQGDERSVTYRHGALLLGADGELYVAACEHKVNDDPRGTGSQEAPIYLGDGEYLFQSSQIKLSPVNRLFYKTTEEAKQDHKMVIFP</sequence>
<dbReference type="EMBL" id="BMHP01000010">
    <property type="protein sequence ID" value="GGD98694.1"/>
    <property type="molecule type" value="Genomic_DNA"/>
</dbReference>
<reference evidence="2" key="2">
    <citation type="submission" date="2020-09" db="EMBL/GenBank/DDBJ databases">
        <authorList>
            <person name="Sun Q."/>
            <person name="Zhou Y."/>
        </authorList>
    </citation>
    <scope>NUCLEOTIDE SEQUENCE</scope>
    <source>
        <strain evidence="2">CGMCC 1.15178</strain>
    </source>
</reference>
<dbReference type="InterPro" id="IPR049174">
    <property type="entry name" value="Beta-AFase-like"/>
</dbReference>
<comment type="caution">
    <text evidence="2">The sequence shown here is derived from an EMBL/GenBank/DDBJ whole genome shotgun (WGS) entry which is preliminary data.</text>
</comment>
<dbReference type="InterPro" id="IPR049046">
    <property type="entry name" value="Beta-AFase-like_GH127_middle"/>
</dbReference>
<name>A0A916ZHJ9_9BACL</name>
<dbReference type="Pfam" id="PF20736">
    <property type="entry name" value="Glyco_hydro127M"/>
    <property type="match status" value="1"/>
</dbReference>
<dbReference type="AlphaFoldDB" id="A0A916ZHJ9"/>
<protein>
    <recommendedName>
        <fullName evidence="1">Non-reducing end beta-L-arabinofuranosidase-like GH127 middle domain-containing protein</fullName>
    </recommendedName>
</protein>
<evidence type="ECO:0000313" key="3">
    <source>
        <dbReference type="Proteomes" id="UP000612456"/>
    </source>
</evidence>
<accession>A0A916ZHJ9</accession>
<organism evidence="2 3">
    <name type="scientific">Paenibacillus nasutitermitis</name>
    <dbReference type="NCBI Taxonomy" id="1652958"/>
    <lineage>
        <taxon>Bacteria</taxon>
        <taxon>Bacillati</taxon>
        <taxon>Bacillota</taxon>
        <taxon>Bacilli</taxon>
        <taxon>Bacillales</taxon>
        <taxon>Paenibacillaceae</taxon>
        <taxon>Paenibacillus</taxon>
    </lineage>
</organism>